<dbReference type="OrthoDB" id="1898570at2759"/>
<proteinExistence type="predicted"/>
<dbReference type="PANTHER" id="PTHR34271">
    <property type="entry name" value="NUCLEOLAR HISTONE METHYLTRANSFERASE-RELATED PROTEIN"/>
    <property type="match status" value="1"/>
</dbReference>
<protein>
    <recommendedName>
        <fullName evidence="1">WIYLD domain-containing protein</fullName>
    </recommendedName>
</protein>
<accession>A0A2I0A8Y4</accession>
<dbReference type="EMBL" id="KZ452012">
    <property type="protein sequence ID" value="PKA52010.1"/>
    <property type="molecule type" value="Genomic_DNA"/>
</dbReference>
<evidence type="ECO:0000313" key="2">
    <source>
        <dbReference type="EMBL" id="PKA52010.1"/>
    </source>
</evidence>
<dbReference type="InterPro" id="IPR018848">
    <property type="entry name" value="WIYLD_domain"/>
</dbReference>
<dbReference type="Proteomes" id="UP000236161">
    <property type="component" value="Unassembled WGS sequence"/>
</dbReference>
<dbReference type="PANTHER" id="PTHR34271:SF1">
    <property type="entry name" value="NUCLEOLAR HISTONE METHYLTRANSFERASE-RELATED PROTEIN"/>
    <property type="match status" value="1"/>
</dbReference>
<reference evidence="2 3" key="1">
    <citation type="journal article" date="2017" name="Nature">
        <title>The Apostasia genome and the evolution of orchids.</title>
        <authorList>
            <person name="Zhang G.Q."/>
            <person name="Liu K.W."/>
            <person name="Li Z."/>
            <person name="Lohaus R."/>
            <person name="Hsiao Y.Y."/>
            <person name="Niu S.C."/>
            <person name="Wang J.Y."/>
            <person name="Lin Y.C."/>
            <person name="Xu Q."/>
            <person name="Chen L.J."/>
            <person name="Yoshida K."/>
            <person name="Fujiwara S."/>
            <person name="Wang Z.W."/>
            <person name="Zhang Y.Q."/>
            <person name="Mitsuda N."/>
            <person name="Wang M."/>
            <person name="Liu G.H."/>
            <person name="Pecoraro L."/>
            <person name="Huang H.X."/>
            <person name="Xiao X.J."/>
            <person name="Lin M."/>
            <person name="Wu X.Y."/>
            <person name="Wu W.L."/>
            <person name="Chen Y.Y."/>
            <person name="Chang S.B."/>
            <person name="Sakamoto S."/>
            <person name="Ohme-Takagi M."/>
            <person name="Yagi M."/>
            <person name="Zeng S.J."/>
            <person name="Shen C.Y."/>
            <person name="Yeh C.M."/>
            <person name="Luo Y.B."/>
            <person name="Tsai W.C."/>
            <person name="Van de Peer Y."/>
            <person name="Liu Z.J."/>
        </authorList>
    </citation>
    <scope>NUCLEOTIDE SEQUENCE [LARGE SCALE GENOMIC DNA]</scope>
    <source>
        <strain evidence="3">cv. Shenzhen</strain>
        <tissue evidence="2">Stem</tissue>
    </source>
</reference>
<evidence type="ECO:0000259" key="1">
    <source>
        <dbReference type="Pfam" id="PF10440"/>
    </source>
</evidence>
<gene>
    <name evidence="2" type="ORF">AXF42_Ash008239</name>
</gene>
<dbReference type="Pfam" id="PF10440">
    <property type="entry name" value="WIYLD"/>
    <property type="match status" value="1"/>
</dbReference>
<dbReference type="Gene3D" id="1.10.8.850">
    <property type="entry name" value="Histone-lysine N methyltransferase , C-terminal domain-like"/>
    <property type="match status" value="1"/>
</dbReference>
<sequence length="178" mass="19922">MSHAQMGRRTIGRHVSAQHVEQIQIRMHPSLPLHPGELRRENRHAFQKGEEEEGTFVGIAHVSFLSLMVAGAQAASRMDAAVAALTPLGFSKPMIRRTVRNLLKIYDDDAAWCFVEEANYKLVIETIVEGQENEGNREEEEVQRAEKLTSSQDTKNFLMLLSHLATFLAEGADMATHA</sequence>
<organism evidence="2 3">
    <name type="scientific">Apostasia shenzhenica</name>
    <dbReference type="NCBI Taxonomy" id="1088818"/>
    <lineage>
        <taxon>Eukaryota</taxon>
        <taxon>Viridiplantae</taxon>
        <taxon>Streptophyta</taxon>
        <taxon>Embryophyta</taxon>
        <taxon>Tracheophyta</taxon>
        <taxon>Spermatophyta</taxon>
        <taxon>Magnoliopsida</taxon>
        <taxon>Liliopsida</taxon>
        <taxon>Asparagales</taxon>
        <taxon>Orchidaceae</taxon>
        <taxon>Apostasioideae</taxon>
        <taxon>Apostasia</taxon>
    </lineage>
</organism>
<dbReference type="STRING" id="1088818.A0A2I0A8Y4"/>
<keyword evidence="3" id="KW-1185">Reference proteome</keyword>
<name>A0A2I0A8Y4_9ASPA</name>
<dbReference type="InterPro" id="IPR043017">
    <property type="entry name" value="WIYLD_dom_sf"/>
</dbReference>
<evidence type="ECO:0000313" key="3">
    <source>
        <dbReference type="Proteomes" id="UP000236161"/>
    </source>
</evidence>
<feature type="domain" description="WIYLD" evidence="1">
    <location>
        <begin position="75"/>
        <end position="133"/>
    </location>
</feature>
<dbReference type="AlphaFoldDB" id="A0A2I0A8Y4"/>